<sequence>MFRIKILDWYIFKKFITVTFYVILILNTVVCVIDYTEKSDDFLKHETLSYAEIFGDYYLNFFIFMANTLSPIAVFISVVFVTAKMASHSEIIAMRSAGVSLLRMMAPYMVGAICLGVASFFLVGWIIPNSSKIRLAFQIKYLKNDFYYSETDIHFKTDDSTYVYMRRYDNRRDVGSDFTVEKVIDGEMKYKLKARQIQWDTTQNLWHLGRYSVHTFDGEKESIWEGHKLDTMFNLYPKYFESRYKLNERLTFPELEEFIQDELTRGAGNVELYMHEKYERYAYPYAIVILTFMGVVVSARKSRQGTGAQIALGFFLAFLFLLAVMMSRSIGAAGALDPKISAWLPNATFFVIAIIMYYTFPR</sequence>
<proteinExistence type="predicted"/>
<dbReference type="Pfam" id="PF03739">
    <property type="entry name" value="LptF_LptG"/>
    <property type="match status" value="1"/>
</dbReference>
<evidence type="ECO:0000256" key="5">
    <source>
        <dbReference type="ARBA" id="ARBA00023136"/>
    </source>
</evidence>
<evidence type="ECO:0000256" key="1">
    <source>
        <dbReference type="ARBA" id="ARBA00004651"/>
    </source>
</evidence>
<keyword evidence="4 6" id="KW-1133">Transmembrane helix</keyword>
<keyword evidence="3 6" id="KW-0812">Transmembrane</keyword>
<evidence type="ECO:0000256" key="2">
    <source>
        <dbReference type="ARBA" id="ARBA00022475"/>
    </source>
</evidence>
<protein>
    <submittedName>
        <fullName evidence="7">LptF/LptG family permease</fullName>
    </submittedName>
</protein>
<keyword evidence="2" id="KW-1003">Cell membrane</keyword>
<feature type="transmembrane region" description="Helical" evidence="6">
    <location>
        <begin position="342"/>
        <end position="360"/>
    </location>
</feature>
<keyword evidence="5 6" id="KW-0472">Membrane</keyword>
<dbReference type="RefSeq" id="WP_346821432.1">
    <property type="nucleotide sequence ID" value="NZ_JBDKWZ010000006.1"/>
</dbReference>
<reference evidence="7 8" key="1">
    <citation type="submission" date="2024-04" db="EMBL/GenBank/DDBJ databases">
        <title>Novel genus in family Flammeovirgaceae.</title>
        <authorList>
            <person name="Nguyen T.H."/>
            <person name="Vuong T.Q."/>
            <person name="Le H."/>
            <person name="Kim S.-G."/>
        </authorList>
    </citation>
    <scope>NUCLEOTIDE SEQUENCE [LARGE SCALE GENOMIC DNA]</scope>
    <source>
        <strain evidence="7 8">JCM 23209</strain>
    </source>
</reference>
<feature type="transmembrane region" description="Helical" evidence="6">
    <location>
        <begin position="104"/>
        <end position="127"/>
    </location>
</feature>
<dbReference type="Proteomes" id="UP001403385">
    <property type="component" value="Unassembled WGS sequence"/>
</dbReference>
<feature type="transmembrane region" description="Helical" evidence="6">
    <location>
        <begin position="12"/>
        <end position="35"/>
    </location>
</feature>
<dbReference type="InterPro" id="IPR005495">
    <property type="entry name" value="LptG/LptF_permease"/>
</dbReference>
<dbReference type="GO" id="GO:0015920">
    <property type="term" value="P:lipopolysaccharide transport"/>
    <property type="evidence" value="ECO:0007669"/>
    <property type="project" value="TreeGrafter"/>
</dbReference>
<feature type="transmembrane region" description="Helical" evidence="6">
    <location>
        <begin position="311"/>
        <end position="330"/>
    </location>
</feature>
<evidence type="ECO:0000313" key="7">
    <source>
        <dbReference type="EMBL" id="MEN7548655.1"/>
    </source>
</evidence>
<evidence type="ECO:0000313" key="8">
    <source>
        <dbReference type="Proteomes" id="UP001403385"/>
    </source>
</evidence>
<organism evidence="7 8">
    <name type="scientific">Rapidithrix thailandica</name>
    <dbReference type="NCBI Taxonomy" id="413964"/>
    <lineage>
        <taxon>Bacteria</taxon>
        <taxon>Pseudomonadati</taxon>
        <taxon>Bacteroidota</taxon>
        <taxon>Cytophagia</taxon>
        <taxon>Cytophagales</taxon>
        <taxon>Flammeovirgaceae</taxon>
        <taxon>Rapidithrix</taxon>
    </lineage>
</organism>
<feature type="transmembrane region" description="Helical" evidence="6">
    <location>
        <begin position="281"/>
        <end position="299"/>
    </location>
</feature>
<feature type="transmembrane region" description="Helical" evidence="6">
    <location>
        <begin position="57"/>
        <end position="83"/>
    </location>
</feature>
<keyword evidence="8" id="KW-1185">Reference proteome</keyword>
<dbReference type="EMBL" id="JBDKWZ010000006">
    <property type="protein sequence ID" value="MEN7548655.1"/>
    <property type="molecule type" value="Genomic_DNA"/>
</dbReference>
<comment type="caution">
    <text evidence="7">The sequence shown here is derived from an EMBL/GenBank/DDBJ whole genome shotgun (WGS) entry which is preliminary data.</text>
</comment>
<accession>A0AAW9S868</accession>
<name>A0AAW9S868_9BACT</name>
<evidence type="ECO:0000256" key="3">
    <source>
        <dbReference type="ARBA" id="ARBA00022692"/>
    </source>
</evidence>
<dbReference type="PANTHER" id="PTHR33529">
    <property type="entry name" value="SLR0882 PROTEIN-RELATED"/>
    <property type="match status" value="1"/>
</dbReference>
<evidence type="ECO:0000256" key="6">
    <source>
        <dbReference type="SAM" id="Phobius"/>
    </source>
</evidence>
<comment type="subcellular location">
    <subcellularLocation>
        <location evidence="1">Cell membrane</location>
        <topology evidence="1">Multi-pass membrane protein</topology>
    </subcellularLocation>
</comment>
<gene>
    <name evidence="7" type="ORF">AAG747_12085</name>
</gene>
<dbReference type="PANTHER" id="PTHR33529:SF8">
    <property type="entry name" value="PERMEASE, YJGP_YJGQ FAMILY"/>
    <property type="match status" value="1"/>
</dbReference>
<dbReference type="GO" id="GO:0043190">
    <property type="term" value="C:ATP-binding cassette (ABC) transporter complex"/>
    <property type="evidence" value="ECO:0007669"/>
    <property type="project" value="TreeGrafter"/>
</dbReference>
<dbReference type="AlphaFoldDB" id="A0AAW9S868"/>
<evidence type="ECO:0000256" key="4">
    <source>
        <dbReference type="ARBA" id="ARBA00022989"/>
    </source>
</evidence>